<dbReference type="Proteomes" id="UP000239898">
    <property type="component" value="Unassembled WGS sequence"/>
</dbReference>
<name>A0A2S6ZC14_9XANT</name>
<proteinExistence type="predicted"/>
<gene>
    <name evidence="2" type="ORF">XthCFBP4691_15705</name>
</gene>
<comment type="caution">
    <text evidence="2">The sequence shown here is derived from an EMBL/GenBank/DDBJ whole genome shotgun (WGS) entry which is preliminary data.</text>
</comment>
<keyword evidence="3" id="KW-1185">Reference proteome</keyword>
<dbReference type="GO" id="GO:0004113">
    <property type="term" value="F:2',3'-cyclic-nucleotide 3'-phosphodiesterase activity"/>
    <property type="evidence" value="ECO:0007669"/>
    <property type="project" value="InterPro"/>
</dbReference>
<keyword evidence="1" id="KW-0378">Hydrolase</keyword>
<dbReference type="PANTHER" id="PTHR35561:SF1">
    <property type="entry name" value="RNA 2',3'-CYCLIC PHOSPHODIESTERASE"/>
    <property type="match status" value="1"/>
</dbReference>
<accession>A0A2S6ZC14</accession>
<protein>
    <submittedName>
        <fullName evidence="2">RNA 2',3'-cyclic phosphodiesterase</fullName>
    </submittedName>
</protein>
<dbReference type="SUPFAM" id="SSF55144">
    <property type="entry name" value="LigT-like"/>
    <property type="match status" value="1"/>
</dbReference>
<reference evidence="2 3" key="1">
    <citation type="submission" date="2016-08" db="EMBL/GenBank/DDBJ databases">
        <title>Evolution of the type three secretion system and type three effector repertoires in Xanthomonas.</title>
        <authorList>
            <person name="Merda D."/>
            <person name="Briand M."/>
            <person name="Bosis E."/>
            <person name="Rousseau C."/>
            <person name="Portier P."/>
            <person name="Jacques M.-A."/>
            <person name="Fischer-Le Saux M."/>
        </authorList>
    </citation>
    <scope>NUCLEOTIDE SEQUENCE [LARGE SCALE GENOMIC DNA]</scope>
    <source>
        <strain evidence="2 3">CFBP 4691</strain>
    </source>
</reference>
<dbReference type="AlphaFoldDB" id="A0A2S6ZC14"/>
<evidence type="ECO:0000313" key="2">
    <source>
        <dbReference type="EMBL" id="PPT87043.1"/>
    </source>
</evidence>
<organism evidence="2 3">
    <name type="scientific">Xanthomonas theicola</name>
    <dbReference type="NCBI Taxonomy" id="56464"/>
    <lineage>
        <taxon>Bacteria</taxon>
        <taxon>Pseudomonadati</taxon>
        <taxon>Pseudomonadota</taxon>
        <taxon>Gammaproteobacteria</taxon>
        <taxon>Lysobacterales</taxon>
        <taxon>Lysobacteraceae</taxon>
        <taxon>Xanthomonas</taxon>
    </lineage>
</organism>
<sequence length="212" mass="22761">MTHPAFPAGAQFPLGFAGPASRENLCLALLPDPATVQRAFARGAPAWCAWSARPGAAPGRLHVTLHHLGEYAGIPPRLLLQARAAGQALASAPFELGFHRAARFGGRARARPLVLRGNGEPPPLRQRRAALQRQLGRHGLATHASVGYLPHITLAYDERAVPLQPVPELRWTLATLSLIRSVQGHGRYLHEATWALSAHALVAPHDGAAPRR</sequence>
<dbReference type="PANTHER" id="PTHR35561">
    <property type="entry name" value="RNA 2',3'-CYCLIC PHOSPHODIESTERASE"/>
    <property type="match status" value="1"/>
</dbReference>
<dbReference type="OrthoDB" id="7061261at2"/>
<dbReference type="Pfam" id="PF13563">
    <property type="entry name" value="2_5_RNA_ligase2"/>
    <property type="match status" value="1"/>
</dbReference>
<evidence type="ECO:0000256" key="1">
    <source>
        <dbReference type="ARBA" id="ARBA00022801"/>
    </source>
</evidence>
<dbReference type="InterPro" id="IPR004175">
    <property type="entry name" value="RNA_CPDase"/>
</dbReference>
<dbReference type="Gene3D" id="3.90.1140.10">
    <property type="entry name" value="Cyclic phosphodiesterase"/>
    <property type="match status" value="1"/>
</dbReference>
<dbReference type="EMBL" id="MIGX01000096">
    <property type="protein sequence ID" value="PPT87043.1"/>
    <property type="molecule type" value="Genomic_DNA"/>
</dbReference>
<evidence type="ECO:0000313" key="3">
    <source>
        <dbReference type="Proteomes" id="UP000239898"/>
    </source>
</evidence>
<dbReference type="RefSeq" id="WP_128421273.1">
    <property type="nucleotide sequence ID" value="NZ_CP049017.1"/>
</dbReference>
<dbReference type="InterPro" id="IPR009097">
    <property type="entry name" value="Cyclic_Pdiesterase"/>
</dbReference>
<dbReference type="GO" id="GO:0008664">
    <property type="term" value="F:RNA 2',3'-cyclic 3'-phosphodiesterase activity"/>
    <property type="evidence" value="ECO:0007669"/>
    <property type="project" value="InterPro"/>
</dbReference>